<dbReference type="FunFam" id="3.30.160.60:FF:000291">
    <property type="entry name" value="Spalt-like transcription factor 4"/>
    <property type="match status" value="1"/>
</dbReference>
<evidence type="ECO:0000256" key="10">
    <source>
        <dbReference type="ARBA" id="ARBA00023163"/>
    </source>
</evidence>
<protein>
    <recommendedName>
        <fullName evidence="14">Homeotic protein spalt-major</fullName>
    </recommendedName>
</protein>
<evidence type="ECO:0000256" key="3">
    <source>
        <dbReference type="ARBA" id="ARBA00022553"/>
    </source>
</evidence>
<feature type="region of interest" description="Disordered" evidence="16">
    <location>
        <begin position="759"/>
        <end position="809"/>
    </location>
</feature>
<keyword evidence="5" id="KW-0677">Repeat</keyword>
<keyword evidence="10" id="KW-0804">Transcription</keyword>
<feature type="compositionally biased region" description="Basic and acidic residues" evidence="16">
    <location>
        <begin position="603"/>
        <end position="613"/>
    </location>
</feature>
<dbReference type="Proteomes" id="UP000005408">
    <property type="component" value="Unassembled WGS sequence"/>
</dbReference>
<feature type="compositionally biased region" description="Low complexity" evidence="16">
    <location>
        <begin position="166"/>
        <end position="176"/>
    </location>
</feature>
<dbReference type="Gene3D" id="3.30.160.60">
    <property type="entry name" value="Classic Zinc Finger"/>
    <property type="match status" value="8"/>
</dbReference>
<dbReference type="Pfam" id="PF12874">
    <property type="entry name" value="zf-met"/>
    <property type="match status" value="2"/>
</dbReference>
<feature type="compositionally biased region" description="Basic and acidic residues" evidence="16">
    <location>
        <begin position="137"/>
        <end position="148"/>
    </location>
</feature>
<feature type="compositionally biased region" description="Basic and acidic residues" evidence="16">
    <location>
        <begin position="648"/>
        <end position="690"/>
    </location>
</feature>
<dbReference type="PANTHER" id="PTHR23233:SF84">
    <property type="entry name" value="FI23031P1"/>
    <property type="match status" value="1"/>
</dbReference>
<proteinExistence type="inferred from homology"/>
<feature type="domain" description="C2H2-type" evidence="17">
    <location>
        <begin position="485"/>
        <end position="512"/>
    </location>
</feature>
<dbReference type="SUPFAM" id="SSF57667">
    <property type="entry name" value="beta-beta-alpha zinc fingers"/>
    <property type="match status" value="5"/>
</dbReference>
<feature type="compositionally biased region" description="Low complexity" evidence="16">
    <location>
        <begin position="878"/>
        <end position="890"/>
    </location>
</feature>
<dbReference type="InterPro" id="IPR013087">
    <property type="entry name" value="Znf_C2H2_type"/>
</dbReference>
<name>A0A8W8K308_MAGGI</name>
<feature type="region of interest" description="Disordered" evidence="16">
    <location>
        <begin position="647"/>
        <end position="726"/>
    </location>
</feature>
<evidence type="ECO:0000256" key="12">
    <source>
        <dbReference type="ARBA" id="ARBA00038474"/>
    </source>
</evidence>
<feature type="compositionally biased region" description="Low complexity" evidence="16">
    <location>
        <begin position="712"/>
        <end position="724"/>
    </location>
</feature>
<feature type="compositionally biased region" description="Polar residues" evidence="16">
    <location>
        <begin position="402"/>
        <end position="416"/>
    </location>
</feature>
<feature type="domain" description="C2H2-type" evidence="17">
    <location>
        <begin position="513"/>
        <end position="540"/>
    </location>
</feature>
<keyword evidence="8" id="KW-0805">Transcription regulation</keyword>
<feature type="compositionally biased region" description="Basic and acidic residues" evidence="16">
    <location>
        <begin position="1105"/>
        <end position="1120"/>
    </location>
</feature>
<keyword evidence="4" id="KW-0479">Metal-binding</keyword>
<dbReference type="PROSITE" id="PS00028">
    <property type="entry name" value="ZINC_FINGER_C2H2_1"/>
    <property type="match status" value="10"/>
</dbReference>
<dbReference type="InterPro" id="IPR036236">
    <property type="entry name" value="Znf_C2H2_sf"/>
</dbReference>
<dbReference type="GO" id="GO:0009966">
    <property type="term" value="P:regulation of signal transduction"/>
    <property type="evidence" value="ECO:0007669"/>
    <property type="project" value="UniProtKB-ARBA"/>
</dbReference>
<feature type="region of interest" description="Disordered" evidence="16">
    <location>
        <begin position="875"/>
        <end position="960"/>
    </location>
</feature>
<feature type="compositionally biased region" description="Basic and acidic residues" evidence="16">
    <location>
        <begin position="625"/>
        <end position="635"/>
    </location>
</feature>
<feature type="compositionally biased region" description="Low complexity" evidence="16">
    <location>
        <begin position="346"/>
        <end position="371"/>
    </location>
</feature>
<keyword evidence="7" id="KW-0862">Zinc</keyword>
<evidence type="ECO:0000259" key="17">
    <source>
        <dbReference type="PROSITE" id="PS50157"/>
    </source>
</evidence>
<feature type="region of interest" description="Disordered" evidence="16">
    <location>
        <begin position="1095"/>
        <end position="1155"/>
    </location>
</feature>
<dbReference type="SMART" id="SM00355">
    <property type="entry name" value="ZnF_C2H2"/>
    <property type="match status" value="10"/>
</dbReference>
<reference evidence="18" key="1">
    <citation type="submission" date="2022-08" db="UniProtKB">
        <authorList>
            <consortium name="EnsemblMetazoa"/>
        </authorList>
    </citation>
    <scope>IDENTIFICATION</scope>
    <source>
        <strain evidence="18">05x7-T-G4-1.051#20</strain>
    </source>
</reference>
<evidence type="ECO:0000256" key="7">
    <source>
        <dbReference type="ARBA" id="ARBA00022833"/>
    </source>
</evidence>
<evidence type="ECO:0000256" key="2">
    <source>
        <dbReference type="ARBA" id="ARBA00022473"/>
    </source>
</evidence>
<dbReference type="InterPro" id="IPR051565">
    <property type="entry name" value="Sal_C2H2-zinc-finger"/>
</dbReference>
<feature type="compositionally biased region" description="Low complexity" evidence="16">
    <location>
        <begin position="933"/>
        <end position="958"/>
    </location>
</feature>
<accession>A0A8W8K308</accession>
<dbReference type="GO" id="GO:0030154">
    <property type="term" value="P:cell differentiation"/>
    <property type="evidence" value="ECO:0007669"/>
    <property type="project" value="UniProtKB-ARBA"/>
</dbReference>
<dbReference type="AlphaFoldDB" id="A0A8W8K308"/>
<keyword evidence="9" id="KW-0238">DNA-binding</keyword>
<evidence type="ECO:0000256" key="6">
    <source>
        <dbReference type="ARBA" id="ARBA00022771"/>
    </source>
</evidence>
<evidence type="ECO:0000256" key="15">
    <source>
        <dbReference type="PROSITE-ProRule" id="PRU00042"/>
    </source>
</evidence>
<dbReference type="FunFam" id="3.30.160.60:FF:000341">
    <property type="entry name" value="Spalt-like transcription factor 1"/>
    <property type="match status" value="1"/>
</dbReference>
<feature type="compositionally biased region" description="Polar residues" evidence="16">
    <location>
        <begin position="380"/>
        <end position="392"/>
    </location>
</feature>
<feature type="compositionally biased region" description="Polar residues" evidence="16">
    <location>
        <begin position="116"/>
        <end position="126"/>
    </location>
</feature>
<comment type="similarity">
    <text evidence="12">Belongs to the sal C2H2-type zinc-finger protein family.</text>
</comment>
<keyword evidence="19" id="KW-1185">Reference proteome</keyword>
<feature type="compositionally biased region" description="Pro residues" evidence="16">
    <location>
        <begin position="335"/>
        <end position="345"/>
    </location>
</feature>
<evidence type="ECO:0000256" key="13">
    <source>
        <dbReference type="ARBA" id="ARBA00056983"/>
    </source>
</evidence>
<feature type="region of interest" description="Disordered" evidence="16">
    <location>
        <begin position="334"/>
        <end position="443"/>
    </location>
</feature>
<dbReference type="GO" id="GO:0000978">
    <property type="term" value="F:RNA polymerase II cis-regulatory region sequence-specific DNA binding"/>
    <property type="evidence" value="ECO:0007669"/>
    <property type="project" value="TreeGrafter"/>
</dbReference>
<dbReference type="GO" id="GO:0005634">
    <property type="term" value="C:nucleus"/>
    <property type="evidence" value="ECO:0007669"/>
    <property type="project" value="UniProtKB-SubCell"/>
</dbReference>
<evidence type="ECO:0000256" key="4">
    <source>
        <dbReference type="ARBA" id="ARBA00022723"/>
    </source>
</evidence>
<feature type="domain" description="C2H2-type" evidence="17">
    <location>
        <begin position="245"/>
        <end position="272"/>
    </location>
</feature>
<dbReference type="FunFam" id="3.30.160.60:FF:000215">
    <property type="entry name" value="Spalt-like transcription factor 3"/>
    <property type="match status" value="1"/>
</dbReference>
<feature type="domain" description="C2H2-type" evidence="17">
    <location>
        <begin position="967"/>
        <end position="994"/>
    </location>
</feature>
<organism evidence="18 19">
    <name type="scientific">Magallana gigas</name>
    <name type="common">Pacific oyster</name>
    <name type="synonym">Crassostrea gigas</name>
    <dbReference type="NCBI Taxonomy" id="29159"/>
    <lineage>
        <taxon>Eukaryota</taxon>
        <taxon>Metazoa</taxon>
        <taxon>Spiralia</taxon>
        <taxon>Lophotrochozoa</taxon>
        <taxon>Mollusca</taxon>
        <taxon>Bivalvia</taxon>
        <taxon>Autobranchia</taxon>
        <taxon>Pteriomorphia</taxon>
        <taxon>Ostreida</taxon>
        <taxon>Ostreoidea</taxon>
        <taxon>Ostreidae</taxon>
        <taxon>Magallana</taxon>
    </lineage>
</organism>
<evidence type="ECO:0000256" key="14">
    <source>
        <dbReference type="ARBA" id="ARBA00071947"/>
    </source>
</evidence>
<feature type="region of interest" description="Disordered" evidence="16">
    <location>
        <begin position="95"/>
        <end position="176"/>
    </location>
</feature>
<dbReference type="PROSITE" id="PS50157">
    <property type="entry name" value="ZINC_FINGER_C2H2_2"/>
    <property type="match status" value="9"/>
</dbReference>
<evidence type="ECO:0000313" key="18">
    <source>
        <dbReference type="EnsemblMetazoa" id="G22211.1:cds"/>
    </source>
</evidence>
<dbReference type="FunFam" id="3.30.160.60:FF:000025">
    <property type="entry name" value="Spalt-like transcription factor 1"/>
    <property type="match status" value="1"/>
</dbReference>
<feature type="domain" description="C2H2-type" evidence="17">
    <location>
        <begin position="217"/>
        <end position="244"/>
    </location>
</feature>
<feature type="compositionally biased region" description="Polar residues" evidence="16">
    <location>
        <begin position="922"/>
        <end position="931"/>
    </location>
</feature>
<evidence type="ECO:0000256" key="1">
    <source>
        <dbReference type="ARBA" id="ARBA00004123"/>
    </source>
</evidence>
<evidence type="ECO:0000256" key="5">
    <source>
        <dbReference type="ARBA" id="ARBA00022737"/>
    </source>
</evidence>
<feature type="domain" description="C2H2-type" evidence="17">
    <location>
        <begin position="995"/>
        <end position="1022"/>
    </location>
</feature>
<feature type="domain" description="C2H2-type" evidence="17">
    <location>
        <begin position="850"/>
        <end position="872"/>
    </location>
</feature>
<evidence type="ECO:0000256" key="11">
    <source>
        <dbReference type="ARBA" id="ARBA00023242"/>
    </source>
</evidence>
<dbReference type="FunFam" id="3.30.160.60:FF:000708">
    <property type="entry name" value="Sal-like protein 1"/>
    <property type="match status" value="1"/>
</dbReference>
<evidence type="ECO:0000256" key="16">
    <source>
        <dbReference type="SAM" id="MobiDB-lite"/>
    </source>
</evidence>
<dbReference type="OrthoDB" id="9998363at2759"/>
<evidence type="ECO:0000256" key="8">
    <source>
        <dbReference type="ARBA" id="ARBA00023015"/>
    </source>
</evidence>
<comment type="function">
    <text evidence="13">Required for the establishment of the posterior-most head and the anterior-most tail segments of the embryo. Probably function as a transcriptional regulator. Could repress the transcription of the tsh gene.</text>
</comment>
<feature type="domain" description="C2H2-type" evidence="17">
    <location>
        <begin position="822"/>
        <end position="849"/>
    </location>
</feature>
<dbReference type="Pfam" id="PF00096">
    <property type="entry name" value="zf-C2H2"/>
    <property type="match status" value="6"/>
</dbReference>
<keyword evidence="11" id="KW-0539">Nucleus</keyword>
<dbReference type="GO" id="GO:0008270">
    <property type="term" value="F:zinc ion binding"/>
    <property type="evidence" value="ECO:0007669"/>
    <property type="project" value="UniProtKB-KW"/>
</dbReference>
<dbReference type="OMA" id="LPCANAR"/>
<comment type="subcellular location">
    <subcellularLocation>
        <location evidence="1">Nucleus</location>
    </subcellularLocation>
</comment>
<feature type="compositionally biased region" description="Low complexity" evidence="16">
    <location>
        <begin position="1136"/>
        <end position="1149"/>
    </location>
</feature>
<evidence type="ECO:0000256" key="9">
    <source>
        <dbReference type="ARBA" id="ARBA00023125"/>
    </source>
</evidence>
<dbReference type="EnsemblMetazoa" id="G22211.1">
    <property type="protein sequence ID" value="G22211.1:cds"/>
    <property type="gene ID" value="G22211"/>
</dbReference>
<feature type="domain" description="C2H2-type" evidence="17">
    <location>
        <begin position="545"/>
        <end position="572"/>
    </location>
</feature>
<keyword evidence="6 15" id="KW-0863">Zinc-finger</keyword>
<keyword evidence="3" id="KW-0597">Phosphoprotein</keyword>
<dbReference type="FunFam" id="3.30.160.60:FF:002027">
    <property type="entry name" value="Blast:Sal-like protein 3"/>
    <property type="match status" value="1"/>
</dbReference>
<dbReference type="FunFam" id="3.30.160.60:FF:000260">
    <property type="entry name" value="Spalt-like transcription factor 1"/>
    <property type="match status" value="1"/>
</dbReference>
<dbReference type="PANTHER" id="PTHR23233">
    <property type="entry name" value="SAL-LIKE PROTEIN"/>
    <property type="match status" value="1"/>
</dbReference>
<dbReference type="FunFam" id="3.30.160.60:FF:001818">
    <property type="entry name" value="GDNF-inducible zinc finger protein 1 isoform X1"/>
    <property type="match status" value="1"/>
</dbReference>
<dbReference type="GO" id="GO:0000981">
    <property type="term" value="F:DNA-binding transcription factor activity, RNA polymerase II-specific"/>
    <property type="evidence" value="ECO:0007669"/>
    <property type="project" value="TreeGrafter"/>
</dbReference>
<feature type="compositionally biased region" description="Acidic residues" evidence="16">
    <location>
        <begin position="778"/>
        <end position="790"/>
    </location>
</feature>
<keyword evidence="2" id="KW-0217">Developmental protein</keyword>
<feature type="region of interest" description="Disordered" evidence="16">
    <location>
        <begin position="603"/>
        <end position="635"/>
    </location>
</feature>
<evidence type="ECO:0000313" key="19">
    <source>
        <dbReference type="Proteomes" id="UP000005408"/>
    </source>
</evidence>
<feature type="compositionally biased region" description="Polar residues" evidence="16">
    <location>
        <begin position="691"/>
        <end position="706"/>
    </location>
</feature>
<sequence>MKKSVQMDSKEKTTRNLQEPLMFPFSQFLPTNSNVTLEPMNATRAAVAQFAENNLAPAEIALLHSTLYNLQQQQILQLQLIQQLQLQVNMGGTPNSSPLPFLPPVLPSQSQSSSQELNNHKPQSSSKSDEDIVQDLSSKEDKSEKILEAPESEETETKPAVTTAMSSAPIAPTIPSSLPLTGKDLLSSVPPPTSEFAKLTKLVERSQYVSDDPFFRHKCRLCQKVFGSDSALQIHIRSHTGERPFKCNICGNRFTTRGNLKVHFERHKAKYPHVKMNPHPVPEHLDKIPAMPLIGSPFPSTPTPPLPLPGMFTSAPPMSLSSMMSSIYSNSMFGPRPPPRFPPAPSVSEEQSSSSAGSTSSLSQTSPTPAASEPPVRKSPNVTDTPVTTPLSTAIKREPTSPIESQPKMSRPSSQFPLISPHPAAQPPPPLTPSSGSYSSRDSILPTKLIDHDENLEQYMEIDRSETSKLQQLVDNLENKVSDPNQCVICHRVLSCKSALQMHYRIHTGERPYKCKICGRAFTTKGNLKTHMGVHRMKPPIRMMHQCPVCHKSFTNLLVLQQHIRSHASLPGMPPMPDMSHFKAFGNFPRPMEWGHRPFDLSFRPEPERELDLSKTSPTYQMQRKRYEEEMMDDRDVSIDMDDEFMDEQSHDEHEMSKHDDERTDEIREERRDEELKREQTSDRPTRPESTKSNTSKGSARSASPNTEDESFSGYPSSSMFSPGIPGLGPIPQYNTSLAALEERVRAIDSSMANHRYNPFGLNGFPQPSQMEKKSFEENADLSDSEENGSADDSKPGTPALSVNSDGGSSNGFMMGGDKLSTTCNICFKTFACRSALDIHYRSHTKERPYKCEVCDRSFTTKGNMKQHMLTHKIRDLPNSFSNNSNSSENPENEDNSNDSATEEKKIEDQSPSEASPKVPETNGQERQVSTAPVVSTPGSNPSNNGGSMSNGSQDSSPFLRRTPLKHQCQVCQKGFSSASALQIHIRTHTGDKPFKCTVCGKAFTTKGNLKVHMGTHMWNNSPSRRGRRMSIEPPFMMTHKENPFMQTGFPPRAPDFFQYQFPPFMNGVPPHKMNEISVIQSLASGMAHMPLPLNADHLTSPRTKVSEHELKADSWRKSDTNGNITSSGELDLSMKSNSSTSPNNNSKPSPTPGDNWNSAWKTMCHLCNQNFPSPTALEYHMQNFHLKGAESHPKSIVA</sequence>